<dbReference type="PANTHER" id="PTHR47027:SF20">
    <property type="entry name" value="REVERSE TRANSCRIPTASE-LIKE PROTEIN WITH RNA-DIRECTED DNA POLYMERASE DOMAIN"/>
    <property type="match status" value="1"/>
</dbReference>
<keyword evidence="2" id="KW-1185">Reference proteome</keyword>
<reference evidence="1" key="1">
    <citation type="submission" date="2019-03" db="EMBL/GenBank/DDBJ databases">
        <title>Improved annotation for the trematode Fasciola hepatica.</title>
        <authorList>
            <person name="Choi Y.-J."/>
            <person name="Martin J."/>
            <person name="Mitreva M."/>
        </authorList>
    </citation>
    <scope>NUCLEOTIDE SEQUENCE [LARGE SCALE GENOMIC DNA]</scope>
</reference>
<dbReference type="Proteomes" id="UP000230066">
    <property type="component" value="Unassembled WGS sequence"/>
</dbReference>
<sequence length="195" mass="21007">MAFIQRDGCSEGSTVLHTSLRSVHQDCIPMASFFVDTCKASDLVSHDTIIRAASMFGLPSPMVDCPRSRYAGSMVRLGDESIACSRGVRQGDPLSTLMFISVMDEALSNSVPAPFVTIGGSLMDHLVYADDSMLFADNADRLREHLGALSTLLAAAGMRINGAKTISLTVLKDGKNKRLILWPTAYEVNGSVHIL</sequence>
<evidence type="ECO:0000313" key="1">
    <source>
        <dbReference type="EMBL" id="THD22370.1"/>
    </source>
</evidence>
<dbReference type="PANTHER" id="PTHR47027">
    <property type="entry name" value="REVERSE TRANSCRIPTASE DOMAIN-CONTAINING PROTEIN"/>
    <property type="match status" value="1"/>
</dbReference>
<dbReference type="InterPro" id="IPR000477">
    <property type="entry name" value="RT_dom"/>
</dbReference>
<name>A0A2H1C4V5_FASHE</name>
<dbReference type="Pfam" id="PF00078">
    <property type="entry name" value="RVT_1"/>
    <property type="match status" value="1"/>
</dbReference>
<organism evidence="1 2">
    <name type="scientific">Fasciola hepatica</name>
    <name type="common">Liver fluke</name>
    <dbReference type="NCBI Taxonomy" id="6192"/>
    <lineage>
        <taxon>Eukaryota</taxon>
        <taxon>Metazoa</taxon>
        <taxon>Spiralia</taxon>
        <taxon>Lophotrochozoa</taxon>
        <taxon>Platyhelminthes</taxon>
        <taxon>Trematoda</taxon>
        <taxon>Digenea</taxon>
        <taxon>Plagiorchiida</taxon>
        <taxon>Echinostomata</taxon>
        <taxon>Echinostomatoidea</taxon>
        <taxon>Fasciolidae</taxon>
        <taxon>Fasciola</taxon>
    </lineage>
</organism>
<accession>A0A2H1C4V5</accession>
<dbReference type="EMBL" id="JXXN02002804">
    <property type="protein sequence ID" value="THD22370.1"/>
    <property type="molecule type" value="Genomic_DNA"/>
</dbReference>
<comment type="caution">
    <text evidence="1">The sequence shown here is derived from an EMBL/GenBank/DDBJ whole genome shotgun (WGS) entry which is preliminary data.</text>
</comment>
<dbReference type="AlphaFoldDB" id="A0A2H1C4V5"/>
<proteinExistence type="predicted"/>
<evidence type="ECO:0000313" key="2">
    <source>
        <dbReference type="Proteomes" id="UP000230066"/>
    </source>
</evidence>
<dbReference type="SUPFAM" id="SSF56672">
    <property type="entry name" value="DNA/RNA polymerases"/>
    <property type="match status" value="1"/>
</dbReference>
<protein>
    <submittedName>
        <fullName evidence="1">Uncharacterized protein</fullName>
    </submittedName>
</protein>
<dbReference type="PROSITE" id="PS50878">
    <property type="entry name" value="RT_POL"/>
    <property type="match status" value="1"/>
</dbReference>
<gene>
    <name evidence="1" type="ORF">D915_007032</name>
</gene>
<dbReference type="InterPro" id="IPR043502">
    <property type="entry name" value="DNA/RNA_pol_sf"/>
</dbReference>